<dbReference type="PANTHER" id="PTHR47150:SF5">
    <property type="entry name" value="OS07G0546750 PROTEIN"/>
    <property type="match status" value="1"/>
</dbReference>
<dbReference type="AlphaFoldDB" id="A0A6A5ALS7"/>
<dbReference type="Pfam" id="PF04827">
    <property type="entry name" value="Plant_tran"/>
    <property type="match status" value="1"/>
</dbReference>
<dbReference type="EMBL" id="VJMI01000030">
    <property type="protein sequence ID" value="KAF0776282.1"/>
    <property type="molecule type" value="Genomic_DNA"/>
</dbReference>
<organism evidence="1 2">
    <name type="scientific">Aphanomyces astaci</name>
    <name type="common">Crayfish plague agent</name>
    <dbReference type="NCBI Taxonomy" id="112090"/>
    <lineage>
        <taxon>Eukaryota</taxon>
        <taxon>Sar</taxon>
        <taxon>Stramenopiles</taxon>
        <taxon>Oomycota</taxon>
        <taxon>Saprolegniomycetes</taxon>
        <taxon>Saprolegniales</taxon>
        <taxon>Verrucalvaceae</taxon>
        <taxon>Aphanomyces</taxon>
    </lineage>
</organism>
<dbReference type="Proteomes" id="UP000469452">
    <property type="component" value="Unassembled WGS sequence"/>
</dbReference>
<comment type="caution">
    <text evidence="1">The sequence shown here is derived from an EMBL/GenBank/DDBJ whole genome shotgun (WGS) entry which is preliminary data.</text>
</comment>
<gene>
    <name evidence="1" type="ORF">AaE_000018</name>
</gene>
<dbReference type="InterPro" id="IPR006912">
    <property type="entry name" value="Harbinger_derived_prot"/>
</dbReference>
<protein>
    <recommendedName>
        <fullName evidence="3">DDE Tnp4 domain-containing protein</fullName>
    </recommendedName>
</protein>
<dbReference type="VEuPathDB" id="FungiDB:H257_15721"/>
<accession>A0A6A5ALS7</accession>
<evidence type="ECO:0008006" key="3">
    <source>
        <dbReference type="Google" id="ProtNLM"/>
    </source>
</evidence>
<dbReference type="PANTHER" id="PTHR47150">
    <property type="entry name" value="OS12G0169200 PROTEIN"/>
    <property type="match status" value="1"/>
</dbReference>
<reference evidence="1 2" key="1">
    <citation type="submission" date="2019-06" db="EMBL/GenBank/DDBJ databases">
        <title>Genomics analysis of Aphanomyces spp. identifies a new class of oomycete effector associated with host adaptation.</title>
        <authorList>
            <person name="Gaulin E."/>
        </authorList>
    </citation>
    <scope>NUCLEOTIDE SEQUENCE [LARGE SCALE GENOMIC DNA]</scope>
    <source>
        <strain evidence="1 2">E</strain>
    </source>
</reference>
<evidence type="ECO:0000313" key="1">
    <source>
        <dbReference type="EMBL" id="KAF0776282.1"/>
    </source>
</evidence>
<name>A0A6A5ALS7_APHAT</name>
<evidence type="ECO:0000313" key="2">
    <source>
        <dbReference type="Proteomes" id="UP000469452"/>
    </source>
</evidence>
<sequence length="154" mass="17431">MSRDLFLHVMNIVAAHDPYFTQRRDAVGKLGLTSHQRVAACIRHLATGTALDDLDDRYRIGESTMRESLRRFCKAVQCEFGPTYLRSPTESDMRALLAHSESVGWPGIDRDILDCCHLAWKNCPKAWAGQYQGKSGEPTVVLEDVSDTRGRIWH</sequence>
<proteinExistence type="predicted"/>